<organism evidence="5 6">
    <name type="scientific">Glycomyces albidus</name>
    <dbReference type="NCBI Taxonomy" id="2656774"/>
    <lineage>
        <taxon>Bacteria</taxon>
        <taxon>Bacillati</taxon>
        <taxon>Actinomycetota</taxon>
        <taxon>Actinomycetes</taxon>
        <taxon>Glycomycetales</taxon>
        <taxon>Glycomycetaceae</taxon>
        <taxon>Glycomyces</taxon>
    </lineage>
</organism>
<keyword evidence="6" id="KW-1185">Reference proteome</keyword>
<name>A0A6L5GED6_9ACTN</name>
<evidence type="ECO:0000259" key="4">
    <source>
        <dbReference type="Pfam" id="PF01965"/>
    </source>
</evidence>
<reference evidence="5 6" key="1">
    <citation type="submission" date="2019-10" db="EMBL/GenBank/DDBJ databases">
        <title>Glycomyces albidus sp. nov., a novel actinomycete isolated from rhizosphere soil of wheat (Triticum aestivum L.).</title>
        <authorList>
            <person name="Qian L."/>
        </authorList>
    </citation>
    <scope>NUCLEOTIDE SEQUENCE [LARGE SCALE GENOMIC DNA]</scope>
    <source>
        <strain evidence="5 6">NEAU-7082</strain>
    </source>
</reference>
<dbReference type="GO" id="GO:0005737">
    <property type="term" value="C:cytoplasm"/>
    <property type="evidence" value="ECO:0007669"/>
    <property type="project" value="TreeGrafter"/>
</dbReference>
<dbReference type="Gene3D" id="3.40.50.880">
    <property type="match status" value="1"/>
</dbReference>
<dbReference type="SUPFAM" id="SSF52317">
    <property type="entry name" value="Class I glutamine amidotransferase-like"/>
    <property type="match status" value="1"/>
</dbReference>
<accession>A0A6L5GED6</accession>
<dbReference type="AlphaFoldDB" id="A0A6L5GED6"/>
<comment type="similarity">
    <text evidence="3">Belongs to the peptidase C56 family. HSP31-like subfamily.</text>
</comment>
<feature type="domain" description="DJ-1/PfpI" evidence="4">
    <location>
        <begin position="29"/>
        <end position="228"/>
    </location>
</feature>
<dbReference type="InterPro" id="IPR050325">
    <property type="entry name" value="Prot/Nucl_acid_deglycase"/>
</dbReference>
<evidence type="ECO:0000256" key="3">
    <source>
        <dbReference type="ARBA" id="ARBA00038493"/>
    </source>
</evidence>
<comment type="caution">
    <text evidence="5">The sequence shown here is derived from an EMBL/GenBank/DDBJ whole genome shotgun (WGS) entry which is preliminary data.</text>
</comment>
<evidence type="ECO:0000313" key="5">
    <source>
        <dbReference type="EMBL" id="MQM28008.1"/>
    </source>
</evidence>
<dbReference type="InterPro" id="IPR002818">
    <property type="entry name" value="DJ-1/PfpI"/>
</dbReference>
<dbReference type="RefSeq" id="WP_153027122.1">
    <property type="nucleotide sequence ID" value="NZ_WIAO01000033.1"/>
</dbReference>
<dbReference type="EMBL" id="WIAO01000033">
    <property type="protein sequence ID" value="MQM28008.1"/>
    <property type="molecule type" value="Genomic_DNA"/>
</dbReference>
<keyword evidence="5" id="KW-0315">Glutamine amidotransferase</keyword>
<dbReference type="CDD" id="cd03141">
    <property type="entry name" value="GATase1_Hsp31_like"/>
    <property type="match status" value="1"/>
</dbReference>
<evidence type="ECO:0000256" key="2">
    <source>
        <dbReference type="ARBA" id="ARBA00023239"/>
    </source>
</evidence>
<evidence type="ECO:0000256" key="1">
    <source>
        <dbReference type="ARBA" id="ARBA00023016"/>
    </source>
</evidence>
<dbReference type="GO" id="GO:0019172">
    <property type="term" value="F:glyoxalase III activity"/>
    <property type="evidence" value="ECO:0007669"/>
    <property type="project" value="TreeGrafter"/>
</dbReference>
<sequence length="231" mass="24158">MAKILFIMTGANEWTLNDGAKHTTGYWAEEAVVPLEAFKDAGHQVTVATPGGVVPPVDPVSLHDDPAGGAENAARYRDAVANAPEFAAPVDLASVDTADYDAVYVPGGHGPMEDLAADADAGRVLTEALTAAKPLGLVCHGLAALLPAQGPDGANAFAGYRITGFTDREERLGDLADKAPWLLQTRLEQAGLRFEAGEPFTPHVEVDRTVVTGQNPQSSHTAADELLKLIG</sequence>
<dbReference type="InterPro" id="IPR029062">
    <property type="entry name" value="Class_I_gatase-like"/>
</dbReference>
<keyword evidence="1" id="KW-0346">Stress response</keyword>
<dbReference type="PANTHER" id="PTHR48094">
    <property type="entry name" value="PROTEIN/NUCLEIC ACID DEGLYCASE DJ-1-RELATED"/>
    <property type="match status" value="1"/>
</dbReference>
<keyword evidence="2" id="KW-0456">Lyase</keyword>
<dbReference type="Proteomes" id="UP000477750">
    <property type="component" value="Unassembled WGS sequence"/>
</dbReference>
<proteinExistence type="inferred from homology"/>
<evidence type="ECO:0000313" key="6">
    <source>
        <dbReference type="Proteomes" id="UP000477750"/>
    </source>
</evidence>
<gene>
    <name evidence="5" type="ORF">GFD30_20925</name>
</gene>
<keyword evidence="5" id="KW-0808">Transferase</keyword>
<dbReference type="PANTHER" id="PTHR48094:SF11">
    <property type="entry name" value="GLUTATHIONE-INDEPENDENT GLYOXALASE HSP31-RELATED"/>
    <property type="match status" value="1"/>
</dbReference>
<dbReference type="GO" id="GO:0019243">
    <property type="term" value="P:methylglyoxal catabolic process to D-lactate via S-lactoyl-glutathione"/>
    <property type="evidence" value="ECO:0007669"/>
    <property type="project" value="TreeGrafter"/>
</dbReference>
<dbReference type="GO" id="GO:0016740">
    <property type="term" value="F:transferase activity"/>
    <property type="evidence" value="ECO:0007669"/>
    <property type="project" value="UniProtKB-KW"/>
</dbReference>
<dbReference type="Pfam" id="PF01965">
    <property type="entry name" value="DJ-1_PfpI"/>
    <property type="match status" value="1"/>
</dbReference>
<protein>
    <submittedName>
        <fullName evidence="5">Type 1 glutamine amidotransferase domain-containing protein</fullName>
    </submittedName>
</protein>